<keyword evidence="4" id="KW-1185">Reference proteome</keyword>
<evidence type="ECO:0000313" key="4">
    <source>
        <dbReference type="Proteomes" id="UP000014227"/>
    </source>
</evidence>
<dbReference type="PATRIC" id="fig|1303518.3.peg.1122"/>
<dbReference type="AlphaFoldDB" id="S0EYH8"/>
<accession>S0EYH8</accession>
<gene>
    <name evidence="3" type="ORF">CCALI_01100</name>
</gene>
<dbReference type="Proteomes" id="UP000014227">
    <property type="component" value="Chromosome I"/>
</dbReference>
<keyword evidence="2" id="KW-1133">Transmembrane helix</keyword>
<evidence type="ECO:0000256" key="2">
    <source>
        <dbReference type="SAM" id="Phobius"/>
    </source>
</evidence>
<sequence>MESPPPLSSSNIPPAYPYPPSVGPPRRSTGTNCLLWTLGGCGVLVLLMVLGGIFATKKVGHQFQGLFQSIGAAPICEQKLLEIRTGLQLYAKDHGGKFPPNLQVLVPNYLPDTTSFTYRPSDNDPPRTVFYKPPAPNAPGDTVVARFWLGTFHISDMQKQSIYLDLLKDGTIVEDQFVRQYLPERQIPGETPSRPHR</sequence>
<keyword evidence="2" id="KW-0472">Membrane</keyword>
<feature type="region of interest" description="Disordered" evidence="1">
    <location>
        <begin position="1"/>
        <end position="23"/>
    </location>
</feature>
<protein>
    <submittedName>
        <fullName evidence="3">Uncharacterized protein</fullName>
    </submittedName>
</protein>
<name>S0EYH8_CHTCT</name>
<organism evidence="3 4">
    <name type="scientific">Chthonomonas calidirosea (strain DSM 23976 / ICMP 18418 / T49)</name>
    <dbReference type="NCBI Taxonomy" id="1303518"/>
    <lineage>
        <taxon>Bacteria</taxon>
        <taxon>Bacillati</taxon>
        <taxon>Armatimonadota</taxon>
        <taxon>Chthonomonadia</taxon>
        <taxon>Chthonomonadales</taxon>
        <taxon>Chthonomonadaceae</taxon>
        <taxon>Chthonomonas</taxon>
    </lineage>
</organism>
<feature type="transmembrane region" description="Helical" evidence="2">
    <location>
        <begin position="34"/>
        <end position="55"/>
    </location>
</feature>
<proteinExistence type="predicted"/>
<dbReference type="RefSeq" id="WP_016482470.1">
    <property type="nucleotide sequence ID" value="NC_021487.1"/>
</dbReference>
<dbReference type="EMBL" id="HF951689">
    <property type="protein sequence ID" value="CCW34922.1"/>
    <property type="molecule type" value="Genomic_DNA"/>
</dbReference>
<dbReference type="InParanoid" id="S0EYH8"/>
<dbReference type="KEGG" id="ccz:CCALI_01100"/>
<reference evidence="4" key="1">
    <citation type="submission" date="2013-03" db="EMBL/GenBank/DDBJ databases">
        <title>Genome sequence of Chthonomonas calidirosea, the first sequenced genome from the Armatimonadetes phylum (formally candidate division OP10).</title>
        <authorList>
            <person name="Lee K.C.Y."/>
            <person name="Morgan X.C."/>
            <person name="Dunfield P.F."/>
            <person name="Tamas I."/>
            <person name="Houghton K.M."/>
            <person name="Vyssotski M."/>
            <person name="Ryan J.L.J."/>
            <person name="Lagutin K."/>
            <person name="McDonald I.R."/>
            <person name="Stott M.B."/>
        </authorList>
    </citation>
    <scope>NUCLEOTIDE SEQUENCE [LARGE SCALE GENOMIC DNA]</scope>
    <source>
        <strain evidence="4">DSM 23976 / ICMP 18418 / T49</strain>
    </source>
</reference>
<dbReference type="OrthoDB" id="9787225at2"/>
<feature type="compositionally biased region" description="Pro residues" evidence="1">
    <location>
        <begin position="14"/>
        <end position="23"/>
    </location>
</feature>
<dbReference type="HOGENOM" id="CLU_1381980_0_0_0"/>
<evidence type="ECO:0000256" key="1">
    <source>
        <dbReference type="SAM" id="MobiDB-lite"/>
    </source>
</evidence>
<evidence type="ECO:0000313" key="3">
    <source>
        <dbReference type="EMBL" id="CCW34922.1"/>
    </source>
</evidence>
<dbReference type="STRING" id="454171.CP488_00056"/>
<keyword evidence="2" id="KW-0812">Transmembrane</keyword>